<dbReference type="EMBL" id="SSUX01000008">
    <property type="protein sequence ID" value="THJ45030.1"/>
    <property type="molecule type" value="Genomic_DNA"/>
</dbReference>
<dbReference type="Proteomes" id="UP000309618">
    <property type="component" value="Unassembled WGS sequence"/>
</dbReference>
<gene>
    <name evidence="1" type="ORF">E8Q35_12655</name>
</gene>
<reference evidence="1 2" key="1">
    <citation type="submission" date="2019-04" db="EMBL/GenBank/DDBJ databases">
        <title>Comparative genomics of Aeromonas veronii strains pathogenic to fish.</title>
        <authorList>
            <person name="Cascarano M.C."/>
            <person name="Smyrli M."/>
            <person name="Katharios P."/>
        </authorList>
    </citation>
    <scope>NUCLEOTIDE SEQUENCE [LARGE SCALE GENOMIC DNA]</scope>
    <source>
        <strain evidence="1 2">XU1</strain>
    </source>
</reference>
<proteinExistence type="predicted"/>
<protein>
    <submittedName>
        <fullName evidence="1">Uncharacterized protein</fullName>
    </submittedName>
</protein>
<name>A0A4S5CH77_AERVE</name>
<evidence type="ECO:0000313" key="1">
    <source>
        <dbReference type="EMBL" id="THJ45030.1"/>
    </source>
</evidence>
<evidence type="ECO:0000313" key="2">
    <source>
        <dbReference type="Proteomes" id="UP000309618"/>
    </source>
</evidence>
<comment type="caution">
    <text evidence="1">The sequence shown here is derived from an EMBL/GenBank/DDBJ whole genome shotgun (WGS) entry which is preliminary data.</text>
</comment>
<accession>A0A4S5CH77</accession>
<sequence length="69" mass="8021">MTRIVKVSDRTITIRDQKVPTWFVDELGRRYEFDSMAVLDQNGRFEMSNLNKRQCILSPGAIYNLASPQ</sequence>
<organism evidence="1 2">
    <name type="scientific">Aeromonas veronii</name>
    <dbReference type="NCBI Taxonomy" id="654"/>
    <lineage>
        <taxon>Bacteria</taxon>
        <taxon>Pseudomonadati</taxon>
        <taxon>Pseudomonadota</taxon>
        <taxon>Gammaproteobacteria</taxon>
        <taxon>Aeromonadales</taxon>
        <taxon>Aeromonadaceae</taxon>
        <taxon>Aeromonas</taxon>
    </lineage>
</organism>
<dbReference type="AlphaFoldDB" id="A0A4S5CH77"/>
<dbReference type="RefSeq" id="WP_136501853.1">
    <property type="nucleotide sequence ID" value="NZ_SSUX01000008.1"/>
</dbReference>